<name>A0A7D5E8P4_9EURY</name>
<evidence type="ECO:0000313" key="4">
    <source>
        <dbReference type="Proteomes" id="UP000509594"/>
    </source>
</evidence>
<evidence type="ECO:0000256" key="1">
    <source>
        <dbReference type="SAM" id="Phobius"/>
    </source>
</evidence>
<keyword evidence="1" id="KW-0472">Membrane</keyword>
<protein>
    <submittedName>
        <fullName evidence="3">Right-handed parallel beta-helix repeat-containing protein</fullName>
    </submittedName>
</protein>
<feature type="domain" description="Right handed beta helix" evidence="2">
    <location>
        <begin position="307"/>
        <end position="405"/>
    </location>
</feature>
<reference evidence="3 4" key="1">
    <citation type="submission" date="2020-06" db="EMBL/GenBank/DDBJ databases">
        <title>Methanolobus halotolerans sp. nov., isolated from a saline lake Tus in Siberia.</title>
        <authorList>
            <person name="Shen Y."/>
            <person name="Chen S.-C."/>
            <person name="Lai M.-C."/>
            <person name="Huang H.-H."/>
            <person name="Chiu H.-H."/>
            <person name="Tang S.-L."/>
            <person name="Rogozin D.Y."/>
            <person name="Degermendzhy A.G."/>
        </authorList>
    </citation>
    <scope>NUCLEOTIDE SEQUENCE [LARGE SCALE GENOMIC DNA]</scope>
    <source>
        <strain evidence="3 4">DSM 21339</strain>
    </source>
</reference>
<evidence type="ECO:0000313" key="3">
    <source>
        <dbReference type="EMBL" id="QLC49635.1"/>
    </source>
</evidence>
<dbReference type="InterPro" id="IPR012334">
    <property type="entry name" value="Pectin_lyas_fold"/>
</dbReference>
<dbReference type="SMART" id="SM00710">
    <property type="entry name" value="PbH1"/>
    <property type="match status" value="9"/>
</dbReference>
<dbReference type="EMBL" id="CP058215">
    <property type="protein sequence ID" value="QLC49635.1"/>
    <property type="molecule type" value="Genomic_DNA"/>
</dbReference>
<dbReference type="Proteomes" id="UP000509594">
    <property type="component" value="Chromosome"/>
</dbReference>
<keyword evidence="1" id="KW-1133">Transmembrane helix</keyword>
<sequence>MNRTKIGLPLLVLLIVIMLYFAYTYGIVEEEKEIDIEEEIETVPDIIIEQRGAQTYAIENETQAVIYQGDDTSAIRAAVKSISQGTILVREGTYTITSPIVVGSNTQLIGDNSILTGHRIFRVYDASNVRIAGFEFRGPGEEYVRHTGSYGLVQVAHSNNLLIEDNTFSKFSNYGIYLSTRSTSDYNEEISIRNNQFLDYGYCGVMVGKQASSIYIEDNLFRDINTLKLNTNSYGTAVAKGSNEYRYSEYIYIRNNIIENNPMWEGIDSHGSNHLYIENNRIIDCRIPISVSHITEDNIYPESLHDVSITGNYIDGNLDAAKQDSGIYVIGGRNGGETPYINVTLKDNVIKEVNNWLYGDDGAIVLQNVDKALIYNNSISDVGGTGINLENANNVLVQKNQIKDLVTISEPRSAISVSHVTKDYEIDIEDNFVDLSADCKIHFEASPEVSEKEVCIVDLSDFSLSDIDTGAQNILI</sequence>
<organism evidence="3 4">
    <name type="scientific">Methanolobus zinderi</name>
    <dbReference type="NCBI Taxonomy" id="536044"/>
    <lineage>
        <taxon>Archaea</taxon>
        <taxon>Methanobacteriati</taxon>
        <taxon>Methanobacteriota</taxon>
        <taxon>Stenosarchaea group</taxon>
        <taxon>Methanomicrobia</taxon>
        <taxon>Methanosarcinales</taxon>
        <taxon>Methanosarcinaceae</taxon>
        <taxon>Methanolobus</taxon>
    </lineage>
</organism>
<accession>A0A7D5E8P4</accession>
<dbReference type="InterPro" id="IPR011050">
    <property type="entry name" value="Pectin_lyase_fold/virulence"/>
</dbReference>
<gene>
    <name evidence="3" type="ORF">HWN40_04920</name>
</gene>
<keyword evidence="1" id="KW-0812">Transmembrane</keyword>
<feature type="domain" description="Right handed beta helix" evidence="2">
    <location>
        <begin position="100"/>
        <end position="243"/>
    </location>
</feature>
<dbReference type="GeneID" id="55820993"/>
<dbReference type="InterPro" id="IPR006626">
    <property type="entry name" value="PbH1"/>
</dbReference>
<dbReference type="AlphaFoldDB" id="A0A7D5E8P4"/>
<evidence type="ECO:0000259" key="2">
    <source>
        <dbReference type="Pfam" id="PF13229"/>
    </source>
</evidence>
<proteinExistence type="predicted"/>
<dbReference type="RefSeq" id="WP_176964691.1">
    <property type="nucleotide sequence ID" value="NZ_CP058215.1"/>
</dbReference>
<feature type="transmembrane region" description="Helical" evidence="1">
    <location>
        <begin position="7"/>
        <end position="28"/>
    </location>
</feature>
<dbReference type="PANTHER" id="PTHR36453">
    <property type="entry name" value="SECRETED PROTEIN-RELATED"/>
    <property type="match status" value="1"/>
</dbReference>
<dbReference type="Pfam" id="PF13229">
    <property type="entry name" value="Beta_helix"/>
    <property type="match status" value="2"/>
</dbReference>
<dbReference type="Gene3D" id="2.160.20.10">
    <property type="entry name" value="Single-stranded right-handed beta-helix, Pectin lyase-like"/>
    <property type="match status" value="1"/>
</dbReference>
<dbReference type="OrthoDB" id="376743at2157"/>
<dbReference type="SUPFAM" id="SSF51126">
    <property type="entry name" value="Pectin lyase-like"/>
    <property type="match status" value="1"/>
</dbReference>
<dbReference type="InterPro" id="IPR039448">
    <property type="entry name" value="Beta_helix"/>
</dbReference>
<dbReference type="KEGG" id="mzi:HWN40_04920"/>
<dbReference type="PANTHER" id="PTHR36453:SF1">
    <property type="entry name" value="RIGHT HANDED BETA HELIX DOMAIN-CONTAINING PROTEIN"/>
    <property type="match status" value="1"/>
</dbReference>
<keyword evidence="4" id="KW-1185">Reference proteome</keyword>